<comment type="caution">
    <text evidence="1">The sequence shown here is derived from an EMBL/GenBank/DDBJ whole genome shotgun (WGS) entry which is preliminary data.</text>
</comment>
<name>V8NZ29_OPHHA</name>
<evidence type="ECO:0000313" key="1">
    <source>
        <dbReference type="EMBL" id="ETE66928.1"/>
    </source>
</evidence>
<accession>V8NZ29</accession>
<feature type="non-terminal residue" evidence="1">
    <location>
        <position position="1"/>
    </location>
</feature>
<keyword evidence="2" id="KW-1185">Reference proteome</keyword>
<sequence>MEIVGIVLEKECYSLKLINHTYQLHPYSLYHFLQQSCINLKKKLEKPAPPLLLLDWCVCLIASPERKSNMAATLRAAKRFLQVPSKYSNLSSTIIMKWQNMKGGKKSKILNANLIVLN</sequence>
<organism evidence="1 2">
    <name type="scientific">Ophiophagus hannah</name>
    <name type="common">King cobra</name>
    <name type="synonym">Naja hannah</name>
    <dbReference type="NCBI Taxonomy" id="8665"/>
    <lineage>
        <taxon>Eukaryota</taxon>
        <taxon>Metazoa</taxon>
        <taxon>Chordata</taxon>
        <taxon>Craniata</taxon>
        <taxon>Vertebrata</taxon>
        <taxon>Euteleostomi</taxon>
        <taxon>Lepidosauria</taxon>
        <taxon>Squamata</taxon>
        <taxon>Bifurcata</taxon>
        <taxon>Unidentata</taxon>
        <taxon>Episquamata</taxon>
        <taxon>Toxicofera</taxon>
        <taxon>Serpentes</taxon>
        <taxon>Colubroidea</taxon>
        <taxon>Elapidae</taxon>
        <taxon>Elapinae</taxon>
        <taxon>Ophiophagus</taxon>
    </lineage>
</organism>
<proteinExistence type="predicted"/>
<dbReference type="EMBL" id="AZIM01001431">
    <property type="protein sequence ID" value="ETE66928.1"/>
    <property type="molecule type" value="Genomic_DNA"/>
</dbReference>
<protein>
    <submittedName>
        <fullName evidence="1">Uncharacterized protein</fullName>
    </submittedName>
</protein>
<gene>
    <name evidence="1" type="ORF">L345_07290</name>
</gene>
<dbReference type="Proteomes" id="UP000018936">
    <property type="component" value="Unassembled WGS sequence"/>
</dbReference>
<reference evidence="1 2" key="1">
    <citation type="journal article" date="2013" name="Proc. Natl. Acad. Sci. U.S.A.">
        <title>The king cobra genome reveals dynamic gene evolution and adaptation in the snake venom system.</title>
        <authorList>
            <person name="Vonk F.J."/>
            <person name="Casewell N.R."/>
            <person name="Henkel C.V."/>
            <person name="Heimberg A.M."/>
            <person name="Jansen H.J."/>
            <person name="McCleary R.J."/>
            <person name="Kerkkamp H.M."/>
            <person name="Vos R.A."/>
            <person name="Guerreiro I."/>
            <person name="Calvete J.J."/>
            <person name="Wuster W."/>
            <person name="Woods A.E."/>
            <person name="Logan J.M."/>
            <person name="Harrison R.A."/>
            <person name="Castoe T.A."/>
            <person name="de Koning A.P."/>
            <person name="Pollock D.D."/>
            <person name="Yandell M."/>
            <person name="Calderon D."/>
            <person name="Renjifo C."/>
            <person name="Currier R.B."/>
            <person name="Salgado D."/>
            <person name="Pla D."/>
            <person name="Sanz L."/>
            <person name="Hyder A.S."/>
            <person name="Ribeiro J.M."/>
            <person name="Arntzen J.W."/>
            <person name="van den Thillart G.E."/>
            <person name="Boetzer M."/>
            <person name="Pirovano W."/>
            <person name="Dirks R.P."/>
            <person name="Spaink H.P."/>
            <person name="Duboule D."/>
            <person name="McGlinn E."/>
            <person name="Kini R.M."/>
            <person name="Richardson M.K."/>
        </authorList>
    </citation>
    <scope>NUCLEOTIDE SEQUENCE</scope>
    <source>
        <tissue evidence="1">Blood</tissue>
    </source>
</reference>
<evidence type="ECO:0000313" key="2">
    <source>
        <dbReference type="Proteomes" id="UP000018936"/>
    </source>
</evidence>
<dbReference type="AlphaFoldDB" id="V8NZ29"/>